<sequence length="109" mass="12498">MKKIWINDTATLQTILLIDTFIQAIRSVPRRDWLELIIPLWGEPSDPEVSEKSASIFHGCIREDLDENSGEIAVNAEKSWRETEQNRTEQNTAEQSKAEQSRAEQSKAE</sequence>
<dbReference type="EMBL" id="JACSDZ010000003">
    <property type="protein sequence ID" value="KAF7409479.1"/>
    <property type="molecule type" value="Genomic_DNA"/>
</dbReference>
<feature type="compositionally biased region" description="Basic and acidic residues" evidence="1">
    <location>
        <begin position="96"/>
        <end position="109"/>
    </location>
</feature>
<reference evidence="2" key="1">
    <citation type="journal article" date="2020" name="G3 (Bethesda)">
        <title>High-Quality Assemblies for Three Invasive Social Wasps from the &lt;i&gt;Vespula&lt;/i&gt; Genus.</title>
        <authorList>
            <person name="Harrop T.W.R."/>
            <person name="Guhlin J."/>
            <person name="McLaughlin G.M."/>
            <person name="Permina E."/>
            <person name="Stockwell P."/>
            <person name="Gilligan J."/>
            <person name="Le Lec M.F."/>
            <person name="Gruber M.A.M."/>
            <person name="Quinn O."/>
            <person name="Lovegrove M."/>
            <person name="Duncan E.J."/>
            <person name="Remnant E.J."/>
            <person name="Van Eeckhoven J."/>
            <person name="Graham B."/>
            <person name="Knapp R.A."/>
            <person name="Langford K.W."/>
            <person name="Kronenberg Z."/>
            <person name="Press M.O."/>
            <person name="Eacker S.M."/>
            <person name="Wilson-Rankin E.E."/>
            <person name="Purcell J."/>
            <person name="Lester P.J."/>
            <person name="Dearden P.K."/>
        </authorList>
    </citation>
    <scope>NUCLEOTIDE SEQUENCE</scope>
    <source>
        <strain evidence="2">Linc-1</strain>
    </source>
</reference>
<dbReference type="Proteomes" id="UP000617340">
    <property type="component" value="Unassembled WGS sequence"/>
</dbReference>
<gene>
    <name evidence="2" type="ORF">HZH68_003860</name>
</gene>
<keyword evidence="3" id="KW-1185">Reference proteome</keyword>
<feature type="compositionally biased region" description="Basic and acidic residues" evidence="1">
    <location>
        <begin position="78"/>
        <end position="87"/>
    </location>
</feature>
<evidence type="ECO:0000256" key="1">
    <source>
        <dbReference type="SAM" id="MobiDB-lite"/>
    </source>
</evidence>
<evidence type="ECO:0000313" key="2">
    <source>
        <dbReference type="EMBL" id="KAF7409479.1"/>
    </source>
</evidence>
<dbReference type="AlphaFoldDB" id="A0A834KK70"/>
<name>A0A834KK70_VESGE</name>
<feature type="region of interest" description="Disordered" evidence="1">
    <location>
        <begin position="76"/>
        <end position="109"/>
    </location>
</feature>
<comment type="caution">
    <text evidence="2">The sequence shown here is derived from an EMBL/GenBank/DDBJ whole genome shotgun (WGS) entry which is preliminary data.</text>
</comment>
<protein>
    <submittedName>
        <fullName evidence="2">Uncharacterized protein</fullName>
    </submittedName>
</protein>
<proteinExistence type="predicted"/>
<evidence type="ECO:0000313" key="3">
    <source>
        <dbReference type="Proteomes" id="UP000617340"/>
    </source>
</evidence>
<organism evidence="2 3">
    <name type="scientific">Vespula germanica</name>
    <name type="common">German yellow jacket</name>
    <name type="synonym">Paravespula germanica</name>
    <dbReference type="NCBI Taxonomy" id="30212"/>
    <lineage>
        <taxon>Eukaryota</taxon>
        <taxon>Metazoa</taxon>
        <taxon>Ecdysozoa</taxon>
        <taxon>Arthropoda</taxon>
        <taxon>Hexapoda</taxon>
        <taxon>Insecta</taxon>
        <taxon>Pterygota</taxon>
        <taxon>Neoptera</taxon>
        <taxon>Endopterygota</taxon>
        <taxon>Hymenoptera</taxon>
        <taxon>Apocrita</taxon>
        <taxon>Aculeata</taxon>
        <taxon>Vespoidea</taxon>
        <taxon>Vespidae</taxon>
        <taxon>Vespinae</taxon>
        <taxon>Vespula</taxon>
    </lineage>
</organism>
<accession>A0A834KK70</accession>